<protein>
    <submittedName>
        <fullName evidence="2">Uncharacterized protein</fullName>
    </submittedName>
</protein>
<evidence type="ECO:0000313" key="3">
    <source>
        <dbReference type="Proteomes" id="UP000287651"/>
    </source>
</evidence>
<comment type="caution">
    <text evidence="2">The sequence shown here is derived from an EMBL/GenBank/DDBJ whole genome shotgun (WGS) entry which is preliminary data.</text>
</comment>
<dbReference type="AlphaFoldDB" id="A0A426Y7M5"/>
<gene>
    <name evidence="2" type="ORF">B296_00052302</name>
</gene>
<dbReference type="Proteomes" id="UP000287651">
    <property type="component" value="Unassembled WGS sequence"/>
</dbReference>
<feature type="region of interest" description="Disordered" evidence="1">
    <location>
        <begin position="41"/>
        <end position="70"/>
    </location>
</feature>
<evidence type="ECO:0000313" key="2">
    <source>
        <dbReference type="EMBL" id="RRT47731.1"/>
    </source>
</evidence>
<reference evidence="2 3" key="1">
    <citation type="journal article" date="2014" name="Agronomy (Basel)">
        <title>A Draft Genome Sequence for Ensete ventricosum, the Drought-Tolerant Tree Against Hunger.</title>
        <authorList>
            <person name="Harrison J."/>
            <person name="Moore K.A."/>
            <person name="Paszkiewicz K."/>
            <person name="Jones T."/>
            <person name="Grant M."/>
            <person name="Ambacheew D."/>
            <person name="Muzemil S."/>
            <person name="Studholme D.J."/>
        </authorList>
    </citation>
    <scope>NUCLEOTIDE SEQUENCE [LARGE SCALE GENOMIC DNA]</scope>
</reference>
<evidence type="ECO:0000256" key="1">
    <source>
        <dbReference type="SAM" id="MobiDB-lite"/>
    </source>
</evidence>
<organism evidence="2 3">
    <name type="scientific">Ensete ventricosum</name>
    <name type="common">Abyssinian banana</name>
    <name type="synonym">Musa ensete</name>
    <dbReference type="NCBI Taxonomy" id="4639"/>
    <lineage>
        <taxon>Eukaryota</taxon>
        <taxon>Viridiplantae</taxon>
        <taxon>Streptophyta</taxon>
        <taxon>Embryophyta</taxon>
        <taxon>Tracheophyta</taxon>
        <taxon>Spermatophyta</taxon>
        <taxon>Magnoliopsida</taxon>
        <taxon>Liliopsida</taxon>
        <taxon>Zingiberales</taxon>
        <taxon>Musaceae</taxon>
        <taxon>Ensete</taxon>
    </lineage>
</organism>
<sequence length="147" mass="16001">STPIVFSPPLLTLLRGEQSGASGELEWGQLDASEDITAVKREKGINSLKDRDERGGEGTSPLRTTARSDGNPFVCYPNPPIRIPPRPAEDDAVSLRVICSSDSIDPGRWVVVDLGSPYFKCVVSDAFLSWLVWFQMLIEGASTPPDL</sequence>
<accession>A0A426Y7M5</accession>
<feature type="compositionally biased region" description="Basic and acidic residues" evidence="1">
    <location>
        <begin position="41"/>
        <end position="56"/>
    </location>
</feature>
<feature type="non-terminal residue" evidence="2">
    <location>
        <position position="1"/>
    </location>
</feature>
<proteinExistence type="predicted"/>
<dbReference type="EMBL" id="AMZH03014384">
    <property type="protein sequence ID" value="RRT47731.1"/>
    <property type="molecule type" value="Genomic_DNA"/>
</dbReference>
<name>A0A426Y7M5_ENSVE</name>